<sequence length="55" mass="6264">MNNIEIICNNIDGLRGKLHEAIEEGNSIKTLDISEKLDLQIVKYTKIQIQLPNND</sequence>
<dbReference type="Pfam" id="PF09388">
    <property type="entry name" value="SpoOE-like"/>
    <property type="match status" value="1"/>
</dbReference>
<protein>
    <submittedName>
        <fullName evidence="1">Spo0E family sporulation regulatory protein-aspartic acid phosphatase</fullName>
    </submittedName>
</protein>
<dbReference type="Proteomes" id="UP001623591">
    <property type="component" value="Unassembled WGS sequence"/>
</dbReference>
<name>A0ABW8T8K7_9CLOT</name>
<reference evidence="1 2" key="1">
    <citation type="submission" date="2024-11" db="EMBL/GenBank/DDBJ databases">
        <authorList>
            <person name="Heng Y.C."/>
            <person name="Lim A.C.H."/>
            <person name="Lee J.K.Y."/>
            <person name="Kittelmann S."/>
        </authorList>
    </citation>
    <scope>NUCLEOTIDE SEQUENCE [LARGE SCALE GENOMIC DNA]</scope>
    <source>
        <strain evidence="1 2">WILCCON 0185</strain>
    </source>
</reference>
<evidence type="ECO:0000313" key="2">
    <source>
        <dbReference type="Proteomes" id="UP001623591"/>
    </source>
</evidence>
<comment type="caution">
    <text evidence="1">The sequence shown here is derived from an EMBL/GenBank/DDBJ whole genome shotgun (WGS) entry which is preliminary data.</text>
</comment>
<accession>A0ABW8T8K7</accession>
<dbReference type="InterPro" id="IPR018540">
    <property type="entry name" value="Spo0E-like"/>
</dbReference>
<evidence type="ECO:0000313" key="1">
    <source>
        <dbReference type="EMBL" id="MFL0248063.1"/>
    </source>
</evidence>
<dbReference type="EMBL" id="JBJHZZ010000012">
    <property type="protein sequence ID" value="MFL0248063.1"/>
    <property type="molecule type" value="Genomic_DNA"/>
</dbReference>
<keyword evidence="2" id="KW-1185">Reference proteome</keyword>
<gene>
    <name evidence="1" type="ORF">ACJDUG_13925</name>
</gene>
<dbReference type="SUPFAM" id="SSF140500">
    <property type="entry name" value="BAS1536-like"/>
    <property type="match status" value="1"/>
</dbReference>
<dbReference type="RefSeq" id="WP_406770495.1">
    <property type="nucleotide sequence ID" value="NZ_JBJHZZ010000012.1"/>
</dbReference>
<proteinExistence type="predicted"/>
<organism evidence="1 2">
    <name type="scientific">Candidatus Clostridium stratigraminis</name>
    <dbReference type="NCBI Taxonomy" id="3381661"/>
    <lineage>
        <taxon>Bacteria</taxon>
        <taxon>Bacillati</taxon>
        <taxon>Bacillota</taxon>
        <taxon>Clostridia</taxon>
        <taxon>Eubacteriales</taxon>
        <taxon>Clostridiaceae</taxon>
        <taxon>Clostridium</taxon>
    </lineage>
</organism>
<dbReference type="InterPro" id="IPR037208">
    <property type="entry name" value="Spo0E-like_sf"/>
</dbReference>